<evidence type="ECO:0000259" key="13">
    <source>
        <dbReference type="PROSITE" id="PS50893"/>
    </source>
</evidence>
<evidence type="ECO:0000259" key="14">
    <source>
        <dbReference type="PROSITE" id="PS50928"/>
    </source>
</evidence>
<evidence type="ECO:0000313" key="15">
    <source>
        <dbReference type="EMBL" id="SEB58314.1"/>
    </source>
</evidence>
<feature type="domain" description="ABC transmembrane type-1" evidence="14">
    <location>
        <begin position="112"/>
        <end position="297"/>
    </location>
</feature>
<feature type="domain" description="ABC transporter" evidence="13">
    <location>
        <begin position="351"/>
        <end position="599"/>
    </location>
</feature>
<dbReference type="CDD" id="cd06261">
    <property type="entry name" value="TM_PBP2"/>
    <property type="match status" value="1"/>
</dbReference>
<sequence length="686" mass="72504">MTGIEQTTVDPTPGDTGLRDEPAEQPSVTQRQPRRGSALRALVRRPLAVLSLLWLVAVGVMSVGADALAPYRPTNTDLTHVLAGPNGQHWLGTDQLGRDILSRVLFGGQGVLLGIVEVTLVFVVTGTVMGVPAGYFGRWVDWAVLRWIEITVALPAILILLLVLAVFPGNQHLAMVALGVLGGSGLARVIRAETQRVRTEQYVAAARVSGLRDGQILLRHVVPRLATTILVQASLMAAAAVGVQAGLSFLGLGVQEPEPSWGGLITQASQVLDRSSWMLVPPGGVIGLTMLSLALLGDAVRDVMVQRWSVAPARHGGTGNGEPPVRDEGEGESTEFGGATGQAAPSPLLAVRGLTVAFRTGGARTAVVQGVGFHVDRSEILGIVGESGCGKSVTVSAVLGLLPSSAEVRALSCRFDGAELLSLPDRDRHALRGTRIGYVSQEPMTALDPTCRVGDLLAEAVRRHHGLDRRAARARAVELLDLVNIPDPGAVSRRYPHQISGGMAQRVAIALALAGDPDLLVADEPTTALDARVQAEILALLRRLQAERGLAIVLITHDWGVAAQLCARAVVMYAGQVVEQGPVGTLYHSPAHPYTAGLLAANPHRALDRTSADSGTTKHLTRLPTIPGTVPPPAAWPTSCHFQDRCPLAAADCTRRPIPLAAVTSDHYSRCIHIDRVRELDTEDAS</sequence>
<evidence type="ECO:0000256" key="8">
    <source>
        <dbReference type="ARBA" id="ARBA00022840"/>
    </source>
</evidence>
<dbReference type="InterPro" id="IPR035906">
    <property type="entry name" value="MetI-like_sf"/>
</dbReference>
<dbReference type="PROSITE" id="PS50893">
    <property type="entry name" value="ABC_TRANSPORTER_2"/>
    <property type="match status" value="1"/>
</dbReference>
<dbReference type="InterPro" id="IPR017871">
    <property type="entry name" value="ABC_transporter-like_CS"/>
</dbReference>
<dbReference type="InterPro" id="IPR013563">
    <property type="entry name" value="Oligopep_ABC_C"/>
</dbReference>
<dbReference type="NCBIfam" id="TIGR01727">
    <property type="entry name" value="oligo_HPY"/>
    <property type="match status" value="1"/>
</dbReference>
<dbReference type="PANTHER" id="PTHR43297:SF2">
    <property type="entry name" value="DIPEPTIDE TRANSPORT ATP-BINDING PROTEIN DPPD"/>
    <property type="match status" value="1"/>
</dbReference>
<dbReference type="EMBL" id="FNST01000002">
    <property type="protein sequence ID" value="SEB58314.1"/>
    <property type="molecule type" value="Genomic_DNA"/>
</dbReference>
<dbReference type="CDD" id="cd03257">
    <property type="entry name" value="ABC_NikE_OppD_transporters"/>
    <property type="match status" value="1"/>
</dbReference>
<dbReference type="InterPro" id="IPR000515">
    <property type="entry name" value="MetI-like"/>
</dbReference>
<evidence type="ECO:0000256" key="9">
    <source>
        <dbReference type="ARBA" id="ARBA00022989"/>
    </source>
</evidence>
<dbReference type="RefSeq" id="WP_093460258.1">
    <property type="nucleotide sequence ID" value="NZ_FNST01000002.1"/>
</dbReference>
<proteinExistence type="inferred from homology"/>
<dbReference type="FunFam" id="3.40.50.300:FF:000016">
    <property type="entry name" value="Oligopeptide ABC transporter ATP-binding component"/>
    <property type="match status" value="1"/>
</dbReference>
<dbReference type="GO" id="GO:0055085">
    <property type="term" value="P:transmembrane transport"/>
    <property type="evidence" value="ECO:0007669"/>
    <property type="project" value="InterPro"/>
</dbReference>
<keyword evidence="8" id="KW-0067">ATP-binding</keyword>
<feature type="compositionally biased region" description="Polar residues" evidence="12">
    <location>
        <begin position="1"/>
        <end position="10"/>
    </location>
</feature>
<evidence type="ECO:0000256" key="7">
    <source>
        <dbReference type="ARBA" id="ARBA00022741"/>
    </source>
</evidence>
<protein>
    <submittedName>
        <fullName evidence="15">Peptide/nickel transport system permease protein</fullName>
    </submittedName>
</protein>
<evidence type="ECO:0000256" key="4">
    <source>
        <dbReference type="ARBA" id="ARBA00022448"/>
    </source>
</evidence>
<dbReference type="Pfam" id="PF12911">
    <property type="entry name" value="OppC_N"/>
    <property type="match status" value="1"/>
</dbReference>
<dbReference type="PROSITE" id="PS50928">
    <property type="entry name" value="ABC_TM1"/>
    <property type="match status" value="1"/>
</dbReference>
<dbReference type="GO" id="GO:0005886">
    <property type="term" value="C:plasma membrane"/>
    <property type="evidence" value="ECO:0007669"/>
    <property type="project" value="UniProtKB-SubCell"/>
</dbReference>
<evidence type="ECO:0000256" key="11">
    <source>
        <dbReference type="RuleBase" id="RU363032"/>
    </source>
</evidence>
<dbReference type="InterPro" id="IPR050388">
    <property type="entry name" value="ABC_Ni/Peptide_Import"/>
</dbReference>
<evidence type="ECO:0000256" key="1">
    <source>
        <dbReference type="ARBA" id="ARBA00004141"/>
    </source>
</evidence>
<feature type="region of interest" description="Disordered" evidence="12">
    <location>
        <begin position="312"/>
        <end position="344"/>
    </location>
</feature>
<evidence type="ECO:0000256" key="10">
    <source>
        <dbReference type="ARBA" id="ARBA00023136"/>
    </source>
</evidence>
<comment type="subcellular location">
    <subcellularLocation>
        <location evidence="11">Cell membrane</location>
        <topology evidence="11">Multi-pass membrane protein</topology>
    </subcellularLocation>
    <subcellularLocation>
        <location evidence="2">Cell membrane</location>
        <topology evidence="2">Peripheral membrane protein</topology>
    </subcellularLocation>
    <subcellularLocation>
        <location evidence="1">Membrane</location>
        <topology evidence="1">Multi-pass membrane protein</topology>
    </subcellularLocation>
</comment>
<evidence type="ECO:0000313" key="16">
    <source>
        <dbReference type="Proteomes" id="UP000198609"/>
    </source>
</evidence>
<feature type="transmembrane region" description="Helical" evidence="11">
    <location>
        <begin position="173"/>
        <end position="190"/>
    </location>
</feature>
<feature type="transmembrane region" description="Helical" evidence="11">
    <location>
        <begin position="229"/>
        <end position="255"/>
    </location>
</feature>
<keyword evidence="9 11" id="KW-1133">Transmembrane helix</keyword>
<evidence type="ECO:0000256" key="5">
    <source>
        <dbReference type="ARBA" id="ARBA00022475"/>
    </source>
</evidence>
<dbReference type="Gene3D" id="1.10.3720.10">
    <property type="entry name" value="MetI-like"/>
    <property type="match status" value="1"/>
</dbReference>
<keyword evidence="10 11" id="KW-0472">Membrane</keyword>
<feature type="region of interest" description="Disordered" evidence="12">
    <location>
        <begin position="1"/>
        <end position="35"/>
    </location>
</feature>
<dbReference type="Gene3D" id="3.40.50.300">
    <property type="entry name" value="P-loop containing nucleotide triphosphate hydrolases"/>
    <property type="match status" value="1"/>
</dbReference>
<dbReference type="AlphaFoldDB" id="A0A1H4KID5"/>
<comment type="similarity">
    <text evidence="3">Belongs to the ABC transporter superfamily.</text>
</comment>
<dbReference type="PANTHER" id="PTHR43297">
    <property type="entry name" value="OLIGOPEPTIDE TRANSPORT ATP-BINDING PROTEIN APPD"/>
    <property type="match status" value="1"/>
</dbReference>
<feature type="transmembrane region" description="Helical" evidence="11">
    <location>
        <begin position="111"/>
        <end position="135"/>
    </location>
</feature>
<keyword evidence="7" id="KW-0547">Nucleotide-binding</keyword>
<evidence type="ECO:0000256" key="3">
    <source>
        <dbReference type="ARBA" id="ARBA00005417"/>
    </source>
</evidence>
<gene>
    <name evidence="15" type="ORF">SAMN04490356_0749</name>
</gene>
<keyword evidence="4 11" id="KW-0813">Transport</keyword>
<dbReference type="InterPro" id="IPR027417">
    <property type="entry name" value="P-loop_NTPase"/>
</dbReference>
<reference evidence="16" key="1">
    <citation type="submission" date="2016-10" db="EMBL/GenBank/DDBJ databases">
        <authorList>
            <person name="Varghese N."/>
            <person name="Submissions S."/>
        </authorList>
    </citation>
    <scope>NUCLEOTIDE SEQUENCE [LARGE SCALE GENOMIC DNA]</scope>
    <source>
        <strain evidence="16">DSM 40318</strain>
    </source>
</reference>
<dbReference type="Pfam" id="PF00005">
    <property type="entry name" value="ABC_tran"/>
    <property type="match status" value="1"/>
</dbReference>
<dbReference type="InterPro" id="IPR003593">
    <property type="entry name" value="AAA+_ATPase"/>
</dbReference>
<keyword evidence="6 11" id="KW-0812">Transmembrane</keyword>
<accession>A0A1H4KID5</accession>
<keyword evidence="5" id="KW-1003">Cell membrane</keyword>
<comment type="similarity">
    <text evidence="11">Belongs to the binding-protein-dependent transport system permease family.</text>
</comment>
<keyword evidence="16" id="KW-1185">Reference proteome</keyword>
<evidence type="ECO:0000256" key="6">
    <source>
        <dbReference type="ARBA" id="ARBA00022692"/>
    </source>
</evidence>
<dbReference type="Proteomes" id="UP000198609">
    <property type="component" value="Unassembled WGS sequence"/>
</dbReference>
<name>A0A1H4KID5_STRMJ</name>
<dbReference type="SMART" id="SM00382">
    <property type="entry name" value="AAA"/>
    <property type="match status" value="1"/>
</dbReference>
<dbReference type="InterPro" id="IPR003439">
    <property type="entry name" value="ABC_transporter-like_ATP-bd"/>
</dbReference>
<organism evidence="15 16">
    <name type="scientific">Streptomyces melanosporofaciens</name>
    <dbReference type="NCBI Taxonomy" id="67327"/>
    <lineage>
        <taxon>Bacteria</taxon>
        <taxon>Bacillati</taxon>
        <taxon>Actinomycetota</taxon>
        <taxon>Actinomycetes</taxon>
        <taxon>Kitasatosporales</taxon>
        <taxon>Streptomycetaceae</taxon>
        <taxon>Streptomyces</taxon>
        <taxon>Streptomyces violaceusniger group</taxon>
    </lineage>
</organism>
<evidence type="ECO:0000256" key="12">
    <source>
        <dbReference type="SAM" id="MobiDB-lite"/>
    </source>
</evidence>
<dbReference type="GO" id="GO:0016887">
    <property type="term" value="F:ATP hydrolysis activity"/>
    <property type="evidence" value="ECO:0007669"/>
    <property type="project" value="InterPro"/>
</dbReference>
<dbReference type="Pfam" id="PF08352">
    <property type="entry name" value="oligo_HPY"/>
    <property type="match status" value="1"/>
</dbReference>
<evidence type="ECO:0000256" key="2">
    <source>
        <dbReference type="ARBA" id="ARBA00004202"/>
    </source>
</evidence>
<feature type="transmembrane region" description="Helical" evidence="11">
    <location>
        <begin position="147"/>
        <end position="167"/>
    </location>
</feature>
<dbReference type="SUPFAM" id="SSF52540">
    <property type="entry name" value="P-loop containing nucleoside triphosphate hydrolases"/>
    <property type="match status" value="1"/>
</dbReference>
<dbReference type="SUPFAM" id="SSF161098">
    <property type="entry name" value="MetI-like"/>
    <property type="match status" value="1"/>
</dbReference>
<dbReference type="GO" id="GO:0015833">
    <property type="term" value="P:peptide transport"/>
    <property type="evidence" value="ECO:0007669"/>
    <property type="project" value="InterPro"/>
</dbReference>
<dbReference type="GO" id="GO:0005524">
    <property type="term" value="F:ATP binding"/>
    <property type="evidence" value="ECO:0007669"/>
    <property type="project" value="UniProtKB-KW"/>
</dbReference>
<feature type="transmembrane region" description="Helical" evidence="11">
    <location>
        <begin position="47"/>
        <end position="69"/>
    </location>
</feature>
<dbReference type="PROSITE" id="PS00211">
    <property type="entry name" value="ABC_TRANSPORTER_1"/>
    <property type="match status" value="1"/>
</dbReference>
<dbReference type="InterPro" id="IPR025966">
    <property type="entry name" value="OppC_N"/>
</dbReference>
<dbReference type="Pfam" id="PF00528">
    <property type="entry name" value="BPD_transp_1"/>
    <property type="match status" value="1"/>
</dbReference>